<dbReference type="PANTHER" id="PTHR47579:SF3">
    <property type="entry name" value="COMPLEX 1 LYR PROTEIN DOMAIN-CONTAINING PROTEIN"/>
    <property type="match status" value="1"/>
</dbReference>
<evidence type="ECO:0000259" key="1">
    <source>
        <dbReference type="Pfam" id="PF05347"/>
    </source>
</evidence>
<dbReference type="InterPro" id="IPR008011">
    <property type="entry name" value="Complex1_LYR_dom"/>
</dbReference>
<evidence type="ECO:0000313" key="3">
    <source>
        <dbReference type="Proteomes" id="UP001472866"/>
    </source>
</evidence>
<dbReference type="EMBL" id="CP151502">
    <property type="protein sequence ID" value="WZN59647.1"/>
    <property type="molecule type" value="Genomic_DNA"/>
</dbReference>
<keyword evidence="3" id="KW-1185">Reference proteome</keyword>
<name>A0AAX4NZY9_9CHLO</name>
<feature type="domain" description="Complex 1 LYR protein" evidence="1">
    <location>
        <begin position="10"/>
        <end position="57"/>
    </location>
</feature>
<evidence type="ECO:0000313" key="2">
    <source>
        <dbReference type="EMBL" id="WZN59647.1"/>
    </source>
</evidence>
<dbReference type="PANTHER" id="PTHR47579">
    <property type="entry name" value="COMPLEX 1 LYR PROTEIN"/>
    <property type="match status" value="1"/>
</dbReference>
<dbReference type="Proteomes" id="UP001472866">
    <property type="component" value="Chromosome 02"/>
</dbReference>
<gene>
    <name evidence="2" type="ORF">HKI87_02g11730</name>
</gene>
<organism evidence="2 3">
    <name type="scientific">Chloropicon roscoffensis</name>
    <dbReference type="NCBI Taxonomy" id="1461544"/>
    <lineage>
        <taxon>Eukaryota</taxon>
        <taxon>Viridiplantae</taxon>
        <taxon>Chlorophyta</taxon>
        <taxon>Chloropicophyceae</taxon>
        <taxon>Chloropicales</taxon>
        <taxon>Chloropicaceae</taxon>
        <taxon>Chloropicon</taxon>
    </lineage>
</organism>
<reference evidence="2 3" key="1">
    <citation type="submission" date="2024-03" db="EMBL/GenBank/DDBJ databases">
        <title>Complete genome sequence of the green alga Chloropicon roscoffensis RCC1871.</title>
        <authorList>
            <person name="Lemieux C."/>
            <person name="Pombert J.-F."/>
            <person name="Otis C."/>
            <person name="Turmel M."/>
        </authorList>
    </citation>
    <scope>NUCLEOTIDE SEQUENCE [LARGE SCALE GENOMIC DNA]</scope>
    <source>
        <strain evidence="2 3">RCC1871</strain>
    </source>
</reference>
<sequence>MDASVVKAVSVLKLYRDSLRLAKHLGAKSGNTLALKDEVRRTFRANMHETDPEKIHTMKEAAFRGLGNYIFVEAQKMAGTEDSEPTT</sequence>
<proteinExistence type="predicted"/>
<dbReference type="AlphaFoldDB" id="A0AAX4NZY9"/>
<dbReference type="CDD" id="cd20251">
    <property type="entry name" value="Complex1_LYR_SF"/>
    <property type="match status" value="1"/>
</dbReference>
<dbReference type="Pfam" id="PF05347">
    <property type="entry name" value="Complex1_LYR"/>
    <property type="match status" value="1"/>
</dbReference>
<accession>A0AAX4NZY9</accession>
<protein>
    <recommendedName>
        <fullName evidence="1">Complex 1 LYR protein domain-containing protein</fullName>
    </recommendedName>
</protein>